<dbReference type="InterPro" id="IPR013087">
    <property type="entry name" value="Znf_C2H2_type"/>
</dbReference>
<dbReference type="Proteomes" id="UP000053573">
    <property type="component" value="Unassembled WGS sequence"/>
</dbReference>
<name>A0A0H1BNR0_9EURO</name>
<dbReference type="InterPro" id="IPR039258">
    <property type="entry name" value="ZNF511"/>
</dbReference>
<dbReference type="OrthoDB" id="18440at2759"/>
<dbReference type="PANTHER" id="PTHR21354:SF0">
    <property type="entry name" value="ZINC FINGER PROTEIN 511"/>
    <property type="match status" value="1"/>
</dbReference>
<evidence type="ECO:0000313" key="4">
    <source>
        <dbReference type="EMBL" id="KLJ12975.1"/>
    </source>
</evidence>
<dbReference type="PROSITE" id="PS50157">
    <property type="entry name" value="ZINC_FINGER_C2H2_2"/>
    <property type="match status" value="1"/>
</dbReference>
<dbReference type="STRING" id="2060906.A0A0H1BNR0"/>
<feature type="region of interest" description="Disordered" evidence="2">
    <location>
        <begin position="171"/>
        <end position="220"/>
    </location>
</feature>
<evidence type="ECO:0000313" key="5">
    <source>
        <dbReference type="Proteomes" id="UP000053573"/>
    </source>
</evidence>
<dbReference type="AlphaFoldDB" id="A0A0H1BNR0"/>
<dbReference type="PANTHER" id="PTHR21354">
    <property type="entry name" value="ZINC FINGER PROTEIN 511"/>
    <property type="match status" value="1"/>
</dbReference>
<reference evidence="5" key="1">
    <citation type="journal article" date="2015" name="PLoS Genet.">
        <title>The dynamic genome and transcriptome of the human fungal pathogen Blastomyces and close relative Emmonsia.</title>
        <authorList>
            <person name="Munoz J.F."/>
            <person name="Gauthier G.M."/>
            <person name="Desjardins C.A."/>
            <person name="Gallo J.E."/>
            <person name="Holder J."/>
            <person name="Sullivan T.D."/>
            <person name="Marty A.J."/>
            <person name="Carmen J.C."/>
            <person name="Chen Z."/>
            <person name="Ding L."/>
            <person name="Gujja S."/>
            <person name="Magrini V."/>
            <person name="Misas E."/>
            <person name="Mitreva M."/>
            <person name="Priest M."/>
            <person name="Saif S."/>
            <person name="Whiston E.A."/>
            <person name="Young S."/>
            <person name="Zeng Q."/>
            <person name="Goldman W.E."/>
            <person name="Mardis E.R."/>
            <person name="Taylor J.W."/>
            <person name="McEwen J.G."/>
            <person name="Clay O.K."/>
            <person name="Klein B.S."/>
            <person name="Cuomo C.A."/>
        </authorList>
    </citation>
    <scope>NUCLEOTIDE SEQUENCE [LARGE SCALE GENOMIC DNA]</scope>
    <source>
        <strain evidence="5">UAMH 139</strain>
    </source>
</reference>
<keyword evidence="5" id="KW-1185">Reference proteome</keyword>
<protein>
    <recommendedName>
        <fullName evidence="3">C2H2-type domain-containing protein</fullName>
    </recommendedName>
</protein>
<dbReference type="SMART" id="SM00355">
    <property type="entry name" value="ZnF_C2H2"/>
    <property type="match status" value="2"/>
</dbReference>
<accession>A0A0H1BNR0</accession>
<organism evidence="4 5">
    <name type="scientific">Blastomyces silverae</name>
    <dbReference type="NCBI Taxonomy" id="2060906"/>
    <lineage>
        <taxon>Eukaryota</taxon>
        <taxon>Fungi</taxon>
        <taxon>Dikarya</taxon>
        <taxon>Ascomycota</taxon>
        <taxon>Pezizomycotina</taxon>
        <taxon>Eurotiomycetes</taxon>
        <taxon>Eurotiomycetidae</taxon>
        <taxon>Onygenales</taxon>
        <taxon>Ajellomycetaceae</taxon>
        <taxon>Blastomyces</taxon>
    </lineage>
</organism>
<comment type="caution">
    <text evidence="4">The sequence shown here is derived from an EMBL/GenBank/DDBJ whole genome shotgun (WGS) entry which is preliminary data.</text>
</comment>
<proteinExistence type="predicted"/>
<keyword evidence="1" id="KW-0479">Metal-binding</keyword>
<dbReference type="EMBL" id="LDEV01000584">
    <property type="protein sequence ID" value="KLJ12975.1"/>
    <property type="molecule type" value="Genomic_DNA"/>
</dbReference>
<evidence type="ECO:0000256" key="1">
    <source>
        <dbReference type="PROSITE-ProRule" id="PRU00042"/>
    </source>
</evidence>
<feature type="compositionally biased region" description="Low complexity" evidence="2">
    <location>
        <begin position="256"/>
        <end position="265"/>
    </location>
</feature>
<dbReference type="PROSITE" id="PS00028">
    <property type="entry name" value="ZINC_FINGER_C2H2_1"/>
    <property type="match status" value="1"/>
</dbReference>
<feature type="compositionally biased region" description="Polar residues" evidence="2">
    <location>
        <begin position="195"/>
        <end position="220"/>
    </location>
</feature>
<evidence type="ECO:0000259" key="3">
    <source>
        <dbReference type="PROSITE" id="PS50157"/>
    </source>
</evidence>
<dbReference type="GO" id="GO:0008270">
    <property type="term" value="F:zinc ion binding"/>
    <property type="evidence" value="ECO:0007669"/>
    <property type="project" value="UniProtKB-KW"/>
</dbReference>
<keyword evidence="1" id="KW-0862">Zinc</keyword>
<feature type="region of interest" description="Disordered" evidence="2">
    <location>
        <begin position="1"/>
        <end position="43"/>
    </location>
</feature>
<feature type="region of interest" description="Disordered" evidence="2">
    <location>
        <begin position="240"/>
        <end position="271"/>
    </location>
</feature>
<keyword evidence="1" id="KW-0863">Zinc-finger</keyword>
<feature type="domain" description="C2H2-type" evidence="3">
    <location>
        <begin position="80"/>
        <end position="103"/>
    </location>
</feature>
<sequence>MAKRSREESLAFESPDSPADSQIPPAAMGPQTSPPGKQVHLDDQNGDQEVMRCSLPPHREHISFSTYEDYEVHYAQAHSNRCLECGKNFPTTHFLTLHIEELHDPLIASRRERGEKTFSCFVEGCDRKCSTSQKRRLHLIDKHQFPRLYNFSIVITGIDQYNSMLRGGMAPTHRRRVSVPNATQHENRLRRRKLSQSTGGENPSNVAPLSDPNSINDDTTVHTNLYNSPGSIQLPIHMKSAPARAAAATTMGKPDSNGNSNGNSNYKGPDITELEKSMSTLRFVPTSVALRMDGKKQRQKQGR</sequence>
<evidence type="ECO:0000256" key="2">
    <source>
        <dbReference type="SAM" id="MobiDB-lite"/>
    </source>
</evidence>
<gene>
    <name evidence="4" type="ORF">EMPG_12074</name>
</gene>